<evidence type="ECO:0000313" key="6">
    <source>
        <dbReference type="Proteomes" id="UP000748752"/>
    </source>
</evidence>
<dbReference type="Gene3D" id="3.50.30.30">
    <property type="match status" value="1"/>
</dbReference>
<dbReference type="Pfam" id="PF13180">
    <property type="entry name" value="PDZ_2"/>
    <property type="match status" value="1"/>
</dbReference>
<feature type="region of interest" description="Disordered" evidence="2">
    <location>
        <begin position="121"/>
        <end position="143"/>
    </location>
</feature>
<keyword evidence="3" id="KW-0732">Signal</keyword>
<feature type="domain" description="PDZ" evidence="4">
    <location>
        <begin position="901"/>
        <end position="967"/>
    </location>
</feature>
<keyword evidence="6" id="KW-1185">Reference proteome</keyword>
<dbReference type="InterPro" id="IPR007484">
    <property type="entry name" value="Peptidase_M28"/>
</dbReference>
<evidence type="ECO:0000259" key="4">
    <source>
        <dbReference type="PROSITE" id="PS50106"/>
    </source>
</evidence>
<dbReference type="Pfam" id="PF07676">
    <property type="entry name" value="PD40"/>
    <property type="match status" value="5"/>
</dbReference>
<dbReference type="InterPro" id="IPR011042">
    <property type="entry name" value="6-blade_b-propeller_TolB-like"/>
</dbReference>
<dbReference type="Proteomes" id="UP000748752">
    <property type="component" value="Unassembled WGS sequence"/>
</dbReference>
<dbReference type="PROSITE" id="PS50106">
    <property type="entry name" value="PDZ"/>
    <property type="match status" value="1"/>
</dbReference>
<feature type="signal peptide" evidence="3">
    <location>
        <begin position="1"/>
        <end position="24"/>
    </location>
</feature>
<dbReference type="Gene3D" id="2.120.10.30">
    <property type="entry name" value="TolB, C-terminal domain"/>
    <property type="match status" value="3"/>
</dbReference>
<dbReference type="Gene3D" id="3.40.630.10">
    <property type="entry name" value="Zn peptidases"/>
    <property type="match status" value="1"/>
</dbReference>
<gene>
    <name evidence="5" type="ORF">CKO31_17665</name>
</gene>
<dbReference type="SUPFAM" id="SSF50156">
    <property type="entry name" value="PDZ domain-like"/>
    <property type="match status" value="1"/>
</dbReference>
<dbReference type="SMART" id="SM00228">
    <property type="entry name" value="PDZ"/>
    <property type="match status" value="1"/>
</dbReference>
<feature type="region of interest" description="Disordered" evidence="2">
    <location>
        <begin position="382"/>
        <end position="402"/>
    </location>
</feature>
<comment type="similarity">
    <text evidence="1">Belongs to the TolB family.</text>
</comment>
<dbReference type="InterPro" id="IPR011659">
    <property type="entry name" value="WD40"/>
</dbReference>
<dbReference type="Pfam" id="PF04389">
    <property type="entry name" value="Peptidase_M28"/>
    <property type="match status" value="1"/>
</dbReference>
<dbReference type="InterPro" id="IPR036034">
    <property type="entry name" value="PDZ_sf"/>
</dbReference>
<dbReference type="Gene3D" id="2.30.42.10">
    <property type="match status" value="1"/>
</dbReference>
<evidence type="ECO:0000256" key="2">
    <source>
        <dbReference type="SAM" id="MobiDB-lite"/>
    </source>
</evidence>
<sequence length="1004" mass="105161">MHMPRIQPAAAALLTALGAATAAADTDPAQTSAAADGGNEARLLSNTRQLIFEGRRSGEGYFSADGRYMVFQSEREPGNPFYQIYLLDLTTGDTTRISTGTGRTTCAWIHPDGQRVLFSSTHQDPQAAAKQQEELDKRAAGQGSRYSWSYDPTYEIYETGIDGGPPRRLTNARGYDAEGSWSPSGETILFASNRHAYAADADAATQAAVAEDPSRFMELYVMDADGGNVRRLTDKEGYDGGPFYSADGSRIVWRRFEPGGKTAEIWTMNADGSDQRAITDLGVMSWAPYFHPSGDYIVFTNNAHGYANFELYIVDAEGEHDPVRVTDTPGFDGLPVFTPDGDQLAWASSRTATKQAQIFMADWDDAAARELLGLPPAGAAVEPEATEAAPAPAPDPADAPALPATDAAVSAADLSAHVHALTATAMAGRRTGTAGSRLATDYVARAMTAIGLAPAAAIAGEPGDSWLQPYSFTAGVTLEDGTRLALLGADGAEQPLALDRDWRPLPFSGTGAVAPAAVVFAGYGIVAPGDDGSQDFNSYGELDVAGKWVLALRDLPADLPAARRQDLVEYADPRYKALMAREQGARGLILAPGPDTPVKDQLLPLAQEAGAGGGSLPVVSLSAAAAQRLTAAAGADLRALQARADAGEQAAVALDGVQLAADIRLRPTTGQDRNVVGRLQAGEAPSDRVLVIGAHVDHIGDGQGLSSRDALQGRVHPGADDNASGVAAMLEIAEDLAARRRTGQLDLAQDIVFAAWTGEELGRLGSAAFVEALAAAAGSSDGKVASTVSAYLNLDMVGRLDDHLYVQGVGSGDGWRRELERRNVPVGLPLRLQADAYLPTDTTSFYLAGVPVLSFFTGAHADYNTPEDTAEKLNYDGLTRIARLVGLMSTALAGGADAPAYVAQEKPGTGASRANLRAYFGTIPAYADAEVAGVMLDGVAKGGPAEAGGLRAGDVITAVAGRSIENIYDYTYALNALKVGEPVLVQVRREGEAAELTVTPVARQ</sequence>
<dbReference type="SUPFAM" id="SSF82171">
    <property type="entry name" value="DPP6 N-terminal domain-like"/>
    <property type="match status" value="1"/>
</dbReference>
<evidence type="ECO:0000313" key="5">
    <source>
        <dbReference type="EMBL" id="MBK1632536.1"/>
    </source>
</evidence>
<organism evidence="5 6">
    <name type="scientific">Thiohalocapsa halophila</name>
    <dbReference type="NCBI Taxonomy" id="69359"/>
    <lineage>
        <taxon>Bacteria</taxon>
        <taxon>Pseudomonadati</taxon>
        <taxon>Pseudomonadota</taxon>
        <taxon>Gammaproteobacteria</taxon>
        <taxon>Chromatiales</taxon>
        <taxon>Chromatiaceae</taxon>
        <taxon>Thiohalocapsa</taxon>
    </lineage>
</organism>
<evidence type="ECO:0000256" key="3">
    <source>
        <dbReference type="SAM" id="SignalP"/>
    </source>
</evidence>
<dbReference type="PANTHER" id="PTHR36842:SF1">
    <property type="entry name" value="PROTEIN TOLB"/>
    <property type="match status" value="1"/>
</dbReference>
<comment type="caution">
    <text evidence="5">The sequence shown here is derived from an EMBL/GenBank/DDBJ whole genome shotgun (WGS) entry which is preliminary data.</text>
</comment>
<proteinExistence type="inferred from homology"/>
<evidence type="ECO:0000256" key="1">
    <source>
        <dbReference type="ARBA" id="ARBA00009820"/>
    </source>
</evidence>
<accession>A0ABS1CKR8</accession>
<protein>
    <recommendedName>
        <fullName evidence="4">PDZ domain-containing protein</fullName>
    </recommendedName>
</protein>
<dbReference type="InterPro" id="IPR001478">
    <property type="entry name" value="PDZ"/>
</dbReference>
<dbReference type="EMBL" id="NRRV01000050">
    <property type="protein sequence ID" value="MBK1632536.1"/>
    <property type="molecule type" value="Genomic_DNA"/>
</dbReference>
<dbReference type="SUPFAM" id="SSF52025">
    <property type="entry name" value="PA domain"/>
    <property type="match status" value="1"/>
</dbReference>
<dbReference type="PANTHER" id="PTHR36842">
    <property type="entry name" value="PROTEIN TOLB HOMOLOG"/>
    <property type="match status" value="1"/>
</dbReference>
<name>A0ABS1CKR8_9GAMM</name>
<dbReference type="InterPro" id="IPR003137">
    <property type="entry name" value="PA_domain"/>
</dbReference>
<dbReference type="Pfam" id="PF02225">
    <property type="entry name" value="PA"/>
    <property type="match status" value="1"/>
</dbReference>
<dbReference type="InterPro" id="IPR046450">
    <property type="entry name" value="PA_dom_sf"/>
</dbReference>
<feature type="chain" id="PRO_5047486043" description="PDZ domain-containing protein" evidence="3">
    <location>
        <begin position="25"/>
        <end position="1004"/>
    </location>
</feature>
<dbReference type="SUPFAM" id="SSF53187">
    <property type="entry name" value="Zn-dependent exopeptidases"/>
    <property type="match status" value="1"/>
</dbReference>
<reference evidence="5 6" key="1">
    <citation type="journal article" date="2020" name="Microorganisms">
        <title>Osmotic Adaptation and Compatible Solute Biosynthesis of Phototrophic Bacteria as Revealed from Genome Analyses.</title>
        <authorList>
            <person name="Imhoff J.F."/>
            <person name="Rahn T."/>
            <person name="Kunzel S."/>
            <person name="Keller A."/>
            <person name="Neulinger S.C."/>
        </authorList>
    </citation>
    <scope>NUCLEOTIDE SEQUENCE [LARGE SCALE GENOMIC DNA]</scope>
    <source>
        <strain evidence="5 6">DSM 6210</strain>
    </source>
</reference>